<proteinExistence type="predicted"/>
<dbReference type="AlphaFoldDB" id="A0A149V0H5"/>
<gene>
    <name evidence="3" type="ORF">AD953_15385</name>
</gene>
<dbReference type="InterPro" id="IPR001387">
    <property type="entry name" value="Cro/C1-type_HTH"/>
</dbReference>
<protein>
    <submittedName>
        <fullName evidence="3">XRE family transcriptional regulator</fullName>
    </submittedName>
</protein>
<evidence type="ECO:0000313" key="3">
    <source>
        <dbReference type="EMBL" id="KXV73636.1"/>
    </source>
</evidence>
<dbReference type="GO" id="GO:0003700">
    <property type="term" value="F:DNA-binding transcription factor activity"/>
    <property type="evidence" value="ECO:0007669"/>
    <property type="project" value="TreeGrafter"/>
</dbReference>
<dbReference type="PANTHER" id="PTHR46797:SF1">
    <property type="entry name" value="METHYLPHOSPHONATE SYNTHASE"/>
    <property type="match status" value="1"/>
</dbReference>
<dbReference type="Pfam" id="PF01381">
    <property type="entry name" value="HTH_3"/>
    <property type="match status" value="1"/>
</dbReference>
<keyword evidence="1" id="KW-0238">DNA-binding</keyword>
<dbReference type="SMART" id="SM00530">
    <property type="entry name" value="HTH_XRE"/>
    <property type="match status" value="1"/>
</dbReference>
<organism evidence="3 4">
    <name type="scientific">Acetobacter malorum</name>
    <dbReference type="NCBI Taxonomy" id="178901"/>
    <lineage>
        <taxon>Bacteria</taxon>
        <taxon>Pseudomonadati</taxon>
        <taxon>Pseudomonadota</taxon>
        <taxon>Alphaproteobacteria</taxon>
        <taxon>Acetobacterales</taxon>
        <taxon>Acetobacteraceae</taxon>
        <taxon>Acetobacter</taxon>
    </lineage>
</organism>
<comment type="caution">
    <text evidence="3">The sequence shown here is derived from an EMBL/GenBank/DDBJ whole genome shotgun (WGS) entry which is preliminary data.</text>
</comment>
<dbReference type="InterPro" id="IPR010982">
    <property type="entry name" value="Lambda_DNA-bd_dom_sf"/>
</dbReference>
<sequence>MDLKDAMAANLRRIRHDRDITQEELASLTGLSARYIGSIERARVSASVTILGRIAQALAVDPGELLRAPCEAPVSDGAIADRRAICEPSGR</sequence>
<dbReference type="CDD" id="cd00093">
    <property type="entry name" value="HTH_XRE"/>
    <property type="match status" value="1"/>
</dbReference>
<evidence type="ECO:0000259" key="2">
    <source>
        <dbReference type="PROSITE" id="PS50943"/>
    </source>
</evidence>
<evidence type="ECO:0000313" key="4">
    <source>
        <dbReference type="Proteomes" id="UP000075538"/>
    </source>
</evidence>
<dbReference type="PANTHER" id="PTHR46797">
    <property type="entry name" value="HTH-TYPE TRANSCRIPTIONAL REGULATOR"/>
    <property type="match status" value="1"/>
</dbReference>
<dbReference type="GO" id="GO:0005829">
    <property type="term" value="C:cytosol"/>
    <property type="evidence" value="ECO:0007669"/>
    <property type="project" value="TreeGrafter"/>
</dbReference>
<dbReference type="EMBL" id="LHZZ01000646">
    <property type="protein sequence ID" value="KXV73636.1"/>
    <property type="molecule type" value="Genomic_DNA"/>
</dbReference>
<dbReference type="PROSITE" id="PS50943">
    <property type="entry name" value="HTH_CROC1"/>
    <property type="match status" value="1"/>
</dbReference>
<feature type="domain" description="HTH cro/C1-type" evidence="2">
    <location>
        <begin position="11"/>
        <end position="65"/>
    </location>
</feature>
<reference evidence="3 4" key="1">
    <citation type="submission" date="2015-06" db="EMBL/GenBank/DDBJ databases">
        <title>Improved classification and identification of acetic acid bacteria using matrix-assisted laser desorption/ionization time-of-flight mass spectrometry; Gluconobacter nephelii and Gluconobacter uchimurae are later heterotypic synonyms of Gluconobacter japonicus and Gluconobacter oxydans, respectively.</title>
        <authorList>
            <person name="Li L."/>
            <person name="Cleenwerck I."/>
            <person name="De Vuyst L."/>
            <person name="Vandamme P."/>
        </authorList>
    </citation>
    <scope>NUCLEOTIDE SEQUENCE [LARGE SCALE GENOMIC DNA]</scope>
    <source>
        <strain evidence="3 4">LMG 1604</strain>
    </source>
</reference>
<accession>A0A149V0H5</accession>
<dbReference type="Gene3D" id="1.10.260.40">
    <property type="entry name" value="lambda repressor-like DNA-binding domains"/>
    <property type="match status" value="1"/>
</dbReference>
<dbReference type="InterPro" id="IPR050807">
    <property type="entry name" value="TransReg_Diox_bact_type"/>
</dbReference>
<dbReference type="Proteomes" id="UP000075538">
    <property type="component" value="Unassembled WGS sequence"/>
</dbReference>
<name>A0A149V0H5_9PROT</name>
<dbReference type="GO" id="GO:0003677">
    <property type="term" value="F:DNA binding"/>
    <property type="evidence" value="ECO:0007669"/>
    <property type="project" value="UniProtKB-KW"/>
</dbReference>
<evidence type="ECO:0000256" key="1">
    <source>
        <dbReference type="ARBA" id="ARBA00023125"/>
    </source>
</evidence>
<dbReference type="SUPFAM" id="SSF47413">
    <property type="entry name" value="lambda repressor-like DNA-binding domains"/>
    <property type="match status" value="1"/>
</dbReference>